<organism evidence="6 7">
    <name type="scientific">Cercospora berteroae</name>
    <dbReference type="NCBI Taxonomy" id="357750"/>
    <lineage>
        <taxon>Eukaryota</taxon>
        <taxon>Fungi</taxon>
        <taxon>Dikarya</taxon>
        <taxon>Ascomycota</taxon>
        <taxon>Pezizomycotina</taxon>
        <taxon>Dothideomycetes</taxon>
        <taxon>Dothideomycetidae</taxon>
        <taxon>Mycosphaerellales</taxon>
        <taxon>Mycosphaerellaceae</taxon>
        <taxon>Cercospora</taxon>
    </lineage>
</organism>
<feature type="transmembrane region" description="Helical" evidence="5">
    <location>
        <begin position="307"/>
        <end position="332"/>
    </location>
</feature>
<dbReference type="OrthoDB" id="5982228at2759"/>
<sequence>MVDTEDDHDVDSTEERTSLLHEQPVTGAKISWTSAYVLIISRMIGSGIFAAPGVVAQSSGSIGEALLIWFLGVFLAACAAAVSMEYGCMLPQSGGQNLYLEYTYRKPKYLAMSVISVQVFLQTFTANNCIIFGQYLAKAMPFAVGAAWSKVSALALLFFSAIMHGVFLRQGIKVQNMLGFLKMGMIVLIMCTALFVVVRGQPGPSEPHGPQKSQDGAEPENLRSISRGLLRVFYAYAGIDNANMVLSEVRDPLAMLSRIIPMALATAFGIYLLVNMAFFVVVPWDVIQSSGELVATEFFARVLGQGWGSVICSLLIACCIAGNVMVGVFSLARQNQEIARRSYYPLLFASSQPFNAPLGGVVVNFIPTATIILAVPSSNIYSFLLDVEGYSAQIFASLIAGGDISFCKTIVEIFEVGGPVYTGWIGDLDVRNYLLGHMGKNPAVFPPSRPG</sequence>
<dbReference type="GO" id="GO:0015179">
    <property type="term" value="F:L-amino acid transmembrane transporter activity"/>
    <property type="evidence" value="ECO:0007669"/>
    <property type="project" value="TreeGrafter"/>
</dbReference>
<dbReference type="InterPro" id="IPR050598">
    <property type="entry name" value="AminoAcid_Transporter"/>
</dbReference>
<reference evidence="7" key="1">
    <citation type="journal article" date="2017" name="bioRxiv">
        <title>Conservation of a gene cluster reveals novel cercosporin biosynthetic mechanisms and extends production to the genus Colletotrichum.</title>
        <authorList>
            <person name="de Jonge R."/>
            <person name="Ebert M.K."/>
            <person name="Huitt-Roehl C.R."/>
            <person name="Pal P."/>
            <person name="Suttle J.C."/>
            <person name="Spanner R.E."/>
            <person name="Neubauer J.D."/>
            <person name="Jurick W.M.II."/>
            <person name="Stott K.A."/>
            <person name="Secor G.A."/>
            <person name="Thomma B.P.H.J."/>
            <person name="Van de Peer Y."/>
            <person name="Townsend C.A."/>
            <person name="Bolton M.D."/>
        </authorList>
    </citation>
    <scope>NUCLEOTIDE SEQUENCE [LARGE SCALE GENOMIC DNA]</scope>
    <source>
        <strain evidence="7">CBS538.71</strain>
    </source>
</reference>
<keyword evidence="7" id="KW-1185">Reference proteome</keyword>
<comment type="subcellular location">
    <subcellularLocation>
        <location evidence="1">Membrane</location>
        <topology evidence="1">Multi-pass membrane protein</topology>
    </subcellularLocation>
</comment>
<evidence type="ECO:0000256" key="2">
    <source>
        <dbReference type="ARBA" id="ARBA00022692"/>
    </source>
</evidence>
<evidence type="ECO:0000256" key="5">
    <source>
        <dbReference type="SAM" id="Phobius"/>
    </source>
</evidence>
<feature type="transmembrane region" description="Helical" evidence="5">
    <location>
        <begin position="67"/>
        <end position="88"/>
    </location>
</feature>
<keyword evidence="2 5" id="KW-0812">Transmembrane</keyword>
<name>A0A2S6BXY2_9PEZI</name>
<dbReference type="EMBL" id="PNEN01001707">
    <property type="protein sequence ID" value="PPJ52311.1"/>
    <property type="molecule type" value="Genomic_DNA"/>
</dbReference>
<evidence type="ECO:0000256" key="1">
    <source>
        <dbReference type="ARBA" id="ARBA00004141"/>
    </source>
</evidence>
<feature type="transmembrane region" description="Helical" evidence="5">
    <location>
        <begin position="35"/>
        <end position="55"/>
    </location>
</feature>
<dbReference type="Pfam" id="PF13520">
    <property type="entry name" value="AA_permease_2"/>
    <property type="match status" value="1"/>
</dbReference>
<dbReference type="Proteomes" id="UP000237631">
    <property type="component" value="Unassembled WGS sequence"/>
</dbReference>
<dbReference type="STRING" id="357750.A0A2S6BXY2"/>
<evidence type="ECO:0000313" key="7">
    <source>
        <dbReference type="Proteomes" id="UP000237631"/>
    </source>
</evidence>
<dbReference type="Gene3D" id="1.20.1740.10">
    <property type="entry name" value="Amino acid/polyamine transporter I"/>
    <property type="match status" value="1"/>
</dbReference>
<proteinExistence type="predicted"/>
<feature type="transmembrane region" description="Helical" evidence="5">
    <location>
        <begin position="180"/>
        <end position="198"/>
    </location>
</feature>
<keyword evidence="4 5" id="KW-0472">Membrane</keyword>
<keyword evidence="3 5" id="KW-1133">Transmembrane helix</keyword>
<evidence type="ECO:0000256" key="4">
    <source>
        <dbReference type="ARBA" id="ARBA00023136"/>
    </source>
</evidence>
<feature type="transmembrane region" description="Helical" evidence="5">
    <location>
        <begin position="109"/>
        <end position="135"/>
    </location>
</feature>
<dbReference type="InterPro" id="IPR002293">
    <property type="entry name" value="AA/rel_permease1"/>
</dbReference>
<accession>A0A2S6BXY2</accession>
<gene>
    <name evidence="6" type="ORF">CBER1_09243</name>
</gene>
<dbReference type="PANTHER" id="PTHR11785">
    <property type="entry name" value="AMINO ACID TRANSPORTER"/>
    <property type="match status" value="1"/>
</dbReference>
<dbReference type="PANTHER" id="PTHR11785:SF532">
    <property type="entry name" value="TRANSPORTER, PUTATIVE (EUROFUNG)-RELATED"/>
    <property type="match status" value="1"/>
</dbReference>
<evidence type="ECO:0000256" key="3">
    <source>
        <dbReference type="ARBA" id="ARBA00022989"/>
    </source>
</evidence>
<dbReference type="GO" id="GO:0016020">
    <property type="term" value="C:membrane"/>
    <property type="evidence" value="ECO:0007669"/>
    <property type="project" value="UniProtKB-SubCell"/>
</dbReference>
<dbReference type="AlphaFoldDB" id="A0A2S6BXY2"/>
<evidence type="ECO:0000313" key="6">
    <source>
        <dbReference type="EMBL" id="PPJ52311.1"/>
    </source>
</evidence>
<evidence type="ECO:0008006" key="8">
    <source>
        <dbReference type="Google" id="ProtNLM"/>
    </source>
</evidence>
<comment type="caution">
    <text evidence="6">The sequence shown here is derived from an EMBL/GenBank/DDBJ whole genome shotgun (WGS) entry which is preliminary data.</text>
</comment>
<protein>
    <recommendedName>
        <fullName evidence="8">Amino acid permease/ SLC12A domain-containing protein</fullName>
    </recommendedName>
</protein>
<feature type="transmembrane region" description="Helical" evidence="5">
    <location>
        <begin position="147"/>
        <end position="168"/>
    </location>
</feature>
<feature type="transmembrane region" description="Helical" evidence="5">
    <location>
        <begin position="259"/>
        <end position="287"/>
    </location>
</feature>
<dbReference type="PIRSF" id="PIRSF006060">
    <property type="entry name" value="AA_transporter"/>
    <property type="match status" value="1"/>
</dbReference>